<dbReference type="InterPro" id="IPR007318">
    <property type="entry name" value="Phopholipid_MeTrfase"/>
</dbReference>
<name>A0A0R0CK04_9GAMM</name>
<evidence type="ECO:0000256" key="4">
    <source>
        <dbReference type="ARBA" id="ARBA00023136"/>
    </source>
</evidence>
<dbReference type="PANTHER" id="PTHR43847:SF1">
    <property type="entry name" value="BLL3993 PROTEIN"/>
    <property type="match status" value="1"/>
</dbReference>
<dbReference type="Pfam" id="PF04191">
    <property type="entry name" value="PEMT"/>
    <property type="match status" value="1"/>
</dbReference>
<keyword evidence="3 5" id="KW-1133">Transmembrane helix</keyword>
<evidence type="ECO:0000256" key="3">
    <source>
        <dbReference type="ARBA" id="ARBA00022989"/>
    </source>
</evidence>
<dbReference type="RefSeq" id="WP_057658228.1">
    <property type="nucleotide sequence ID" value="NZ_LDJL01000008.1"/>
</dbReference>
<dbReference type="OrthoDB" id="5293276at2"/>
<feature type="transmembrane region" description="Helical" evidence="5">
    <location>
        <begin position="127"/>
        <end position="160"/>
    </location>
</feature>
<dbReference type="PANTHER" id="PTHR43847">
    <property type="entry name" value="BLL3993 PROTEIN"/>
    <property type="match status" value="1"/>
</dbReference>
<feature type="transmembrane region" description="Helical" evidence="5">
    <location>
        <begin position="42"/>
        <end position="61"/>
    </location>
</feature>
<reference evidence="6 7" key="1">
    <citation type="submission" date="2015-05" db="EMBL/GenBank/DDBJ databases">
        <title>Genome sequencing and analysis of members of genus Stenotrophomonas.</title>
        <authorList>
            <person name="Patil P.P."/>
            <person name="Midha S."/>
            <person name="Patil P.B."/>
        </authorList>
    </citation>
    <scope>NUCLEOTIDE SEQUENCE [LARGE SCALE GENOMIC DNA]</scope>
    <source>
        <strain evidence="6 7">DSM 21858</strain>
    </source>
</reference>
<keyword evidence="2 5" id="KW-0812">Transmembrane</keyword>
<accession>A0A0R0CK04</accession>
<dbReference type="AlphaFoldDB" id="A0A0R0CK04"/>
<dbReference type="Gene3D" id="1.20.120.1630">
    <property type="match status" value="1"/>
</dbReference>
<dbReference type="Proteomes" id="UP000052052">
    <property type="component" value="Unassembled WGS sequence"/>
</dbReference>
<dbReference type="GO" id="GO:0012505">
    <property type="term" value="C:endomembrane system"/>
    <property type="evidence" value="ECO:0007669"/>
    <property type="project" value="UniProtKB-SubCell"/>
</dbReference>
<dbReference type="EMBL" id="LDJL01000008">
    <property type="protein sequence ID" value="KRG69851.1"/>
    <property type="molecule type" value="Genomic_DNA"/>
</dbReference>
<comment type="caution">
    <text evidence="6">The sequence shown here is derived from an EMBL/GenBank/DDBJ whole genome shotgun (WGS) entry which is preliminary data.</text>
</comment>
<organism evidence="6 7">
    <name type="scientific">Pseudoxanthomonas dokdonensis</name>
    <dbReference type="NCBI Taxonomy" id="344882"/>
    <lineage>
        <taxon>Bacteria</taxon>
        <taxon>Pseudomonadati</taxon>
        <taxon>Pseudomonadota</taxon>
        <taxon>Gammaproteobacteria</taxon>
        <taxon>Lysobacterales</taxon>
        <taxon>Lysobacteraceae</taxon>
        <taxon>Pseudoxanthomonas</taxon>
    </lineage>
</organism>
<evidence type="ECO:0000313" key="7">
    <source>
        <dbReference type="Proteomes" id="UP000052052"/>
    </source>
</evidence>
<proteinExistence type="predicted"/>
<evidence type="ECO:0008006" key="8">
    <source>
        <dbReference type="Google" id="ProtNLM"/>
    </source>
</evidence>
<keyword evidence="4 5" id="KW-0472">Membrane</keyword>
<evidence type="ECO:0000256" key="1">
    <source>
        <dbReference type="ARBA" id="ARBA00004127"/>
    </source>
</evidence>
<protein>
    <recommendedName>
        <fullName evidence="8">Isoprenylcysteine carboxyl methyltransferase</fullName>
    </recommendedName>
</protein>
<dbReference type="STRING" id="344882.ABB29_08275"/>
<evidence type="ECO:0000256" key="5">
    <source>
        <dbReference type="SAM" id="Phobius"/>
    </source>
</evidence>
<dbReference type="InterPro" id="IPR052527">
    <property type="entry name" value="Metal_cation-efflux_comp"/>
</dbReference>
<comment type="subcellular location">
    <subcellularLocation>
        <location evidence="1">Endomembrane system</location>
        <topology evidence="1">Multi-pass membrane protein</topology>
    </subcellularLocation>
</comment>
<keyword evidence="7" id="KW-1185">Reference proteome</keyword>
<sequence length="192" mass="21983">MTHGFNVALKLTWASVCLYWMWSARGNKPVERSEPSLQRFLYYWLPLLAVVALLGPGEWFGDSWLRDAFLPHSLTVEAVGLLLCVAGAVLAIWSRWSLGRNWSVSVQIKQAHALVENGPYRRVRHPIYSALLLMFTGTAIMIGEWRGLIALALALASFWFKLRREEHWLLSLFGERYRDYIGRTGALLPRLP</sequence>
<feature type="transmembrane region" description="Helical" evidence="5">
    <location>
        <begin position="73"/>
        <end position="93"/>
    </location>
</feature>
<evidence type="ECO:0000256" key="2">
    <source>
        <dbReference type="ARBA" id="ARBA00022692"/>
    </source>
</evidence>
<gene>
    <name evidence="6" type="ORF">ABB29_08275</name>
</gene>
<dbReference type="PATRIC" id="fig|344882.3.peg.3007"/>
<evidence type="ECO:0000313" key="6">
    <source>
        <dbReference type="EMBL" id="KRG69851.1"/>
    </source>
</evidence>